<dbReference type="AlphaFoldDB" id="A0A9D4MVK6"/>
<evidence type="ECO:0000313" key="2">
    <source>
        <dbReference type="Proteomes" id="UP000828390"/>
    </source>
</evidence>
<sequence>MLSFSFQQTVLANKTNLVEVNVDGNPHPFFNKYYNSLKKLSTKTSCVSLARHIFSNVGYSNTSNRRAMMSPTFVPSLMLLSNDSMLDMDNLFQTSC</sequence>
<organism evidence="1 2">
    <name type="scientific">Dreissena polymorpha</name>
    <name type="common">Zebra mussel</name>
    <name type="synonym">Mytilus polymorpha</name>
    <dbReference type="NCBI Taxonomy" id="45954"/>
    <lineage>
        <taxon>Eukaryota</taxon>
        <taxon>Metazoa</taxon>
        <taxon>Spiralia</taxon>
        <taxon>Lophotrochozoa</taxon>
        <taxon>Mollusca</taxon>
        <taxon>Bivalvia</taxon>
        <taxon>Autobranchia</taxon>
        <taxon>Heteroconchia</taxon>
        <taxon>Euheterodonta</taxon>
        <taxon>Imparidentia</taxon>
        <taxon>Neoheterodontei</taxon>
        <taxon>Myida</taxon>
        <taxon>Dreissenoidea</taxon>
        <taxon>Dreissenidae</taxon>
        <taxon>Dreissena</taxon>
    </lineage>
</organism>
<dbReference type="EMBL" id="JAIWYP010000001">
    <property type="protein sequence ID" value="KAH3882012.1"/>
    <property type="molecule type" value="Genomic_DNA"/>
</dbReference>
<proteinExistence type="predicted"/>
<gene>
    <name evidence="1" type="ORF">DPMN_005941</name>
</gene>
<accession>A0A9D4MVK6</accession>
<reference evidence="1" key="2">
    <citation type="submission" date="2020-11" db="EMBL/GenBank/DDBJ databases">
        <authorList>
            <person name="McCartney M.A."/>
            <person name="Auch B."/>
            <person name="Kono T."/>
            <person name="Mallez S."/>
            <person name="Becker A."/>
            <person name="Gohl D.M."/>
            <person name="Silverstein K.A.T."/>
            <person name="Koren S."/>
            <person name="Bechman K.B."/>
            <person name="Herman A."/>
            <person name="Abrahante J.E."/>
            <person name="Garbe J."/>
        </authorList>
    </citation>
    <scope>NUCLEOTIDE SEQUENCE</scope>
    <source>
        <strain evidence="1">Duluth1</strain>
        <tissue evidence="1">Whole animal</tissue>
    </source>
</reference>
<evidence type="ECO:0000313" key="1">
    <source>
        <dbReference type="EMBL" id="KAH3882012.1"/>
    </source>
</evidence>
<protein>
    <submittedName>
        <fullName evidence="1">Uncharacterized protein</fullName>
    </submittedName>
</protein>
<reference evidence="1" key="1">
    <citation type="journal article" date="2019" name="bioRxiv">
        <title>The Genome of the Zebra Mussel, Dreissena polymorpha: A Resource for Invasive Species Research.</title>
        <authorList>
            <person name="McCartney M.A."/>
            <person name="Auch B."/>
            <person name="Kono T."/>
            <person name="Mallez S."/>
            <person name="Zhang Y."/>
            <person name="Obille A."/>
            <person name="Becker A."/>
            <person name="Abrahante J.E."/>
            <person name="Garbe J."/>
            <person name="Badalamenti J.P."/>
            <person name="Herman A."/>
            <person name="Mangelson H."/>
            <person name="Liachko I."/>
            <person name="Sullivan S."/>
            <person name="Sone E.D."/>
            <person name="Koren S."/>
            <person name="Silverstein K.A.T."/>
            <person name="Beckman K.B."/>
            <person name="Gohl D.M."/>
        </authorList>
    </citation>
    <scope>NUCLEOTIDE SEQUENCE</scope>
    <source>
        <strain evidence="1">Duluth1</strain>
        <tissue evidence="1">Whole animal</tissue>
    </source>
</reference>
<name>A0A9D4MVK6_DREPO</name>
<comment type="caution">
    <text evidence="1">The sequence shown here is derived from an EMBL/GenBank/DDBJ whole genome shotgun (WGS) entry which is preliminary data.</text>
</comment>
<keyword evidence="2" id="KW-1185">Reference proteome</keyword>
<dbReference type="Proteomes" id="UP000828390">
    <property type="component" value="Unassembled WGS sequence"/>
</dbReference>